<dbReference type="AlphaFoldDB" id="A0A7W9T316"/>
<keyword evidence="2" id="KW-1185">Reference proteome</keyword>
<evidence type="ECO:0000313" key="2">
    <source>
        <dbReference type="Proteomes" id="UP000532746"/>
    </source>
</evidence>
<reference evidence="1 2" key="1">
    <citation type="submission" date="2020-08" db="EMBL/GenBank/DDBJ databases">
        <title>Genomic Encyclopedia of Type Strains, Phase IV (KMG-IV): sequencing the most valuable type-strain genomes for metagenomic binning, comparative biology and taxonomic classification.</title>
        <authorList>
            <person name="Goeker M."/>
        </authorList>
    </citation>
    <scope>NUCLEOTIDE SEQUENCE [LARGE SCALE GENOMIC DNA]</scope>
    <source>
        <strain evidence="1 2">DSM 26718</strain>
    </source>
</reference>
<protein>
    <recommendedName>
        <fullName evidence="3">STAS/SEC14 domain-containing protein</fullName>
    </recommendedName>
</protein>
<dbReference type="Proteomes" id="UP000532746">
    <property type="component" value="Unassembled WGS sequence"/>
</dbReference>
<dbReference type="RefSeq" id="WP_183405207.1">
    <property type="nucleotide sequence ID" value="NZ_JACHGG010000004.1"/>
</dbReference>
<sequence length="141" mass="16305">MLSEFPTSCLEINYRPDLAVFIIRWLRQPTPEELQAGYLTALKAAQGSCCRFWLVDGRRRADANQKSSGWMMETFFPLMAARLGSPIYMAYLFMPSHLADLEADASVPPLSYFDDRPYLIRRFTSEQSAMMWLMDCRQASR</sequence>
<accession>A0A7W9T316</accession>
<comment type="caution">
    <text evidence="1">The sequence shown here is derived from an EMBL/GenBank/DDBJ whole genome shotgun (WGS) entry which is preliminary data.</text>
</comment>
<gene>
    <name evidence="1" type="ORF">HNQ93_003029</name>
</gene>
<evidence type="ECO:0000313" key="1">
    <source>
        <dbReference type="EMBL" id="MBB6060163.1"/>
    </source>
</evidence>
<organism evidence="1 2">
    <name type="scientific">Hymenobacter luteus</name>
    <dbReference type="NCBI Taxonomy" id="1411122"/>
    <lineage>
        <taxon>Bacteria</taxon>
        <taxon>Pseudomonadati</taxon>
        <taxon>Bacteroidota</taxon>
        <taxon>Cytophagia</taxon>
        <taxon>Cytophagales</taxon>
        <taxon>Hymenobacteraceae</taxon>
        <taxon>Hymenobacter</taxon>
    </lineage>
</organism>
<evidence type="ECO:0008006" key="3">
    <source>
        <dbReference type="Google" id="ProtNLM"/>
    </source>
</evidence>
<name>A0A7W9T316_9BACT</name>
<proteinExistence type="predicted"/>
<dbReference type="EMBL" id="JACHGG010000004">
    <property type="protein sequence ID" value="MBB6060163.1"/>
    <property type="molecule type" value="Genomic_DNA"/>
</dbReference>